<keyword evidence="3" id="KW-1185">Reference proteome</keyword>
<feature type="domain" description="Strawberry notch AAA" evidence="1">
    <location>
        <begin position="15"/>
        <end position="327"/>
    </location>
</feature>
<evidence type="ECO:0000259" key="1">
    <source>
        <dbReference type="Pfam" id="PF13872"/>
    </source>
</evidence>
<dbReference type="InterPro" id="IPR027417">
    <property type="entry name" value="P-loop_NTPase"/>
</dbReference>
<dbReference type="EMBL" id="JAEUGD010000055">
    <property type="protein sequence ID" value="MBL6447891.1"/>
    <property type="molecule type" value="Genomic_DNA"/>
</dbReference>
<comment type="caution">
    <text evidence="2">The sequence shown here is derived from an EMBL/GenBank/DDBJ whole genome shotgun (WGS) entry which is preliminary data.</text>
</comment>
<dbReference type="AlphaFoldDB" id="A0A937G0H5"/>
<gene>
    <name evidence="2" type="ORF">JMN32_16350</name>
</gene>
<dbReference type="Proteomes" id="UP000614216">
    <property type="component" value="Unassembled WGS sequence"/>
</dbReference>
<proteinExistence type="predicted"/>
<organism evidence="2 3">
    <name type="scientific">Fulvivirga marina</name>
    <dbReference type="NCBI Taxonomy" id="2494733"/>
    <lineage>
        <taxon>Bacteria</taxon>
        <taxon>Pseudomonadati</taxon>
        <taxon>Bacteroidota</taxon>
        <taxon>Cytophagia</taxon>
        <taxon>Cytophagales</taxon>
        <taxon>Fulvivirgaceae</taxon>
        <taxon>Fulvivirga</taxon>
    </lineage>
</organism>
<name>A0A937G0H5_9BACT</name>
<evidence type="ECO:0000313" key="2">
    <source>
        <dbReference type="EMBL" id="MBL6447891.1"/>
    </source>
</evidence>
<accession>A0A937G0H5</accession>
<dbReference type="Gene3D" id="3.40.50.300">
    <property type="entry name" value="P-loop containing nucleotide triphosphate hydrolases"/>
    <property type="match status" value="1"/>
</dbReference>
<sequence length="372" mass="42490">MVKRRGNIDNYVRDHLKYATVKELWNSLSAEQVDAVALYLEQFDKEMGIIIADQTGIGKGRQAAAVIRHAIVSGYLPIFFTRKPDLFTDMFRDLKSIGFDGIRPFIVNTDTNARIKDAEGHVVFSPLNPNQQKELLTISREVPTESQESMEYHKRINKPLPDPEQYPTITLTESIDYLPEDYDSIFCTYSQVQAAQPYKKLWLSQLIARGVEGSKKYKKVVFILDESHMAGSFDSIVGEWMRRILPKTKTCCFLSATFAKYPEVMPFYAKKTSIRETNMSDMVFVSAMQRGGLALQEIVASNLAESGQLIRRQRSNEGIHVEYKVLDKEPERSKNRASVDRIIRLMNQVVAFEEQFIMPILNEVHSSARKAG</sequence>
<reference evidence="2" key="1">
    <citation type="submission" date="2021-01" db="EMBL/GenBank/DDBJ databases">
        <title>Fulvivirga kasyanovii gen. nov., sp nov., a novel member of the phylum Bacteroidetes isolated from seawater in a mussel farm.</title>
        <authorList>
            <person name="Zhao L.-H."/>
            <person name="Wang Z.-J."/>
        </authorList>
    </citation>
    <scope>NUCLEOTIDE SEQUENCE</scope>
    <source>
        <strain evidence="2">29W222</strain>
    </source>
</reference>
<dbReference type="Pfam" id="PF13872">
    <property type="entry name" value="AAA_34"/>
    <property type="match status" value="1"/>
</dbReference>
<protein>
    <submittedName>
        <fullName evidence="2">Strawberry notch family protein</fullName>
    </submittedName>
</protein>
<dbReference type="InterPro" id="IPR039187">
    <property type="entry name" value="SNO_AAA"/>
</dbReference>
<dbReference type="RefSeq" id="WP_202857434.1">
    <property type="nucleotide sequence ID" value="NZ_JAEUGD010000055.1"/>
</dbReference>
<evidence type="ECO:0000313" key="3">
    <source>
        <dbReference type="Proteomes" id="UP000614216"/>
    </source>
</evidence>
<dbReference type="SUPFAM" id="SSF52540">
    <property type="entry name" value="P-loop containing nucleoside triphosphate hydrolases"/>
    <property type="match status" value="1"/>
</dbReference>
<feature type="non-terminal residue" evidence="2">
    <location>
        <position position="372"/>
    </location>
</feature>